<feature type="non-terminal residue" evidence="1">
    <location>
        <position position="1"/>
    </location>
</feature>
<dbReference type="AlphaFoldDB" id="A0A392V8G2"/>
<evidence type="ECO:0000313" key="2">
    <source>
        <dbReference type="Proteomes" id="UP000265520"/>
    </source>
</evidence>
<proteinExistence type="predicted"/>
<sequence>SELLATQVREFQGLWQAIARDGDALAQRSYSSLSDASPDLKLSPRKWPWSRPNSISTTFDP</sequence>
<evidence type="ECO:0000313" key="1">
    <source>
        <dbReference type="EMBL" id="MCI84586.1"/>
    </source>
</evidence>
<accession>A0A392V8G2</accession>
<protein>
    <submittedName>
        <fullName evidence="1">Uncharacterized protein</fullName>
    </submittedName>
</protein>
<keyword evidence="2" id="KW-1185">Reference proteome</keyword>
<organism evidence="1 2">
    <name type="scientific">Trifolium medium</name>
    <dbReference type="NCBI Taxonomy" id="97028"/>
    <lineage>
        <taxon>Eukaryota</taxon>
        <taxon>Viridiplantae</taxon>
        <taxon>Streptophyta</taxon>
        <taxon>Embryophyta</taxon>
        <taxon>Tracheophyta</taxon>
        <taxon>Spermatophyta</taxon>
        <taxon>Magnoliopsida</taxon>
        <taxon>eudicotyledons</taxon>
        <taxon>Gunneridae</taxon>
        <taxon>Pentapetalae</taxon>
        <taxon>rosids</taxon>
        <taxon>fabids</taxon>
        <taxon>Fabales</taxon>
        <taxon>Fabaceae</taxon>
        <taxon>Papilionoideae</taxon>
        <taxon>50 kb inversion clade</taxon>
        <taxon>NPAAA clade</taxon>
        <taxon>Hologalegina</taxon>
        <taxon>IRL clade</taxon>
        <taxon>Trifolieae</taxon>
        <taxon>Trifolium</taxon>
    </lineage>
</organism>
<dbReference type="EMBL" id="LXQA011094634">
    <property type="protein sequence ID" value="MCI84586.1"/>
    <property type="molecule type" value="Genomic_DNA"/>
</dbReference>
<comment type="caution">
    <text evidence="1">The sequence shown here is derived from an EMBL/GenBank/DDBJ whole genome shotgun (WGS) entry which is preliminary data.</text>
</comment>
<dbReference type="Proteomes" id="UP000265520">
    <property type="component" value="Unassembled WGS sequence"/>
</dbReference>
<reference evidence="1 2" key="1">
    <citation type="journal article" date="2018" name="Front. Plant Sci.">
        <title>Red Clover (Trifolium pratense) and Zigzag Clover (T. medium) - A Picture of Genomic Similarities and Differences.</title>
        <authorList>
            <person name="Dluhosova J."/>
            <person name="Istvanek J."/>
            <person name="Nedelnik J."/>
            <person name="Repkova J."/>
        </authorList>
    </citation>
    <scope>NUCLEOTIDE SEQUENCE [LARGE SCALE GENOMIC DNA]</scope>
    <source>
        <strain evidence="2">cv. 10/8</strain>
        <tissue evidence="1">Leaf</tissue>
    </source>
</reference>
<name>A0A392V8G2_9FABA</name>